<organism evidence="2 4">
    <name type="scientific">Agrobacterium vitis</name>
    <name type="common">Rhizobium vitis</name>
    <dbReference type="NCBI Taxonomy" id="373"/>
    <lineage>
        <taxon>Bacteria</taxon>
        <taxon>Pseudomonadati</taxon>
        <taxon>Pseudomonadota</taxon>
        <taxon>Alphaproteobacteria</taxon>
        <taxon>Hyphomicrobiales</taxon>
        <taxon>Rhizobiaceae</taxon>
        <taxon>Rhizobium/Agrobacterium group</taxon>
        <taxon>Agrobacterium</taxon>
    </lineage>
</organism>
<accession>A0ABD6HFJ9</accession>
<dbReference type="EMBL" id="MBFA02000028">
    <property type="protein sequence ID" value="MUP13203.1"/>
    <property type="molecule type" value="Genomic_DNA"/>
</dbReference>
<dbReference type="Proteomes" id="UP000179454">
    <property type="component" value="Unassembled WGS sequence"/>
</dbReference>
<reference evidence="3 4" key="1">
    <citation type="submission" date="2019-11" db="EMBL/GenBank/DDBJ databases">
        <title>Whole-genome sequencing of Allorhizobium vitis.</title>
        <authorList>
            <person name="Gan H.M."/>
            <person name="Savka M.A."/>
        </authorList>
    </citation>
    <scope>NUCLEOTIDE SEQUENCE [LARGE SCALE GENOMIC DNA]</scope>
    <source>
        <strain evidence="2 4">RF2/1</strain>
        <strain evidence="1 3">T1/7</strain>
    </source>
</reference>
<evidence type="ECO:0000313" key="2">
    <source>
        <dbReference type="EMBL" id="MUP13203.1"/>
    </source>
</evidence>
<evidence type="ECO:0000313" key="1">
    <source>
        <dbReference type="EMBL" id="MUO45307.1"/>
    </source>
</evidence>
<dbReference type="AlphaFoldDB" id="A0ABD6HFJ9"/>
<keyword evidence="3" id="KW-1185">Reference proteome</keyword>
<comment type="caution">
    <text evidence="2">The sequence shown here is derived from an EMBL/GenBank/DDBJ whole genome shotgun (WGS) entry which is preliminary data.</text>
</comment>
<dbReference type="EMBL" id="MBFE02000033">
    <property type="protein sequence ID" value="MUO45307.1"/>
    <property type="molecule type" value="Genomic_DNA"/>
</dbReference>
<evidence type="ECO:0000313" key="4">
    <source>
        <dbReference type="Proteomes" id="UP000179536"/>
    </source>
</evidence>
<dbReference type="Proteomes" id="UP000179536">
    <property type="component" value="Unassembled WGS sequence"/>
</dbReference>
<dbReference type="RefSeq" id="WP_139192495.1">
    <property type="nucleotide sequence ID" value="NZ_MBFA02000028.1"/>
</dbReference>
<evidence type="ECO:0000313" key="3">
    <source>
        <dbReference type="Proteomes" id="UP000179454"/>
    </source>
</evidence>
<sequence length="82" mass="9214">MKRTKEERIAAIMKGVREADARLWRHPLAEATVSLLKDGTPVTVENLITRLKVTGHTGAAILRREVSEAAIERLREIVVKKD</sequence>
<name>A0ABD6HFJ9_AGRVI</name>
<gene>
    <name evidence="2" type="ORF">BBK91_025515</name>
    <name evidence="1" type="ORF">BBL17_026420</name>
</gene>
<proteinExistence type="predicted"/>
<protein>
    <submittedName>
        <fullName evidence="2">Uncharacterized protein</fullName>
    </submittedName>
</protein>